<dbReference type="RefSeq" id="WP_111610402.1">
    <property type="nucleotide sequence ID" value="NZ_QLLK01000002.1"/>
</dbReference>
<keyword evidence="1" id="KW-0812">Transmembrane</keyword>
<organism evidence="3 4">
    <name type="scientific">Algoriphagus yeomjeoni</name>
    <dbReference type="NCBI Taxonomy" id="291403"/>
    <lineage>
        <taxon>Bacteria</taxon>
        <taxon>Pseudomonadati</taxon>
        <taxon>Bacteroidota</taxon>
        <taxon>Cytophagia</taxon>
        <taxon>Cytophagales</taxon>
        <taxon>Cyclobacteriaceae</taxon>
        <taxon>Algoriphagus</taxon>
    </lineage>
</organism>
<dbReference type="AlphaFoldDB" id="A0A327PQQ2"/>
<comment type="caution">
    <text evidence="3">The sequence shown here is derived from an EMBL/GenBank/DDBJ whole genome shotgun (WGS) entry which is preliminary data.</text>
</comment>
<keyword evidence="4" id="KW-1185">Reference proteome</keyword>
<dbReference type="EMBL" id="QLLK01000002">
    <property type="protein sequence ID" value="RAI94073.1"/>
    <property type="molecule type" value="Genomic_DNA"/>
</dbReference>
<evidence type="ECO:0000313" key="3">
    <source>
        <dbReference type="EMBL" id="RAI94073.1"/>
    </source>
</evidence>
<dbReference type="Gene3D" id="3.40.710.10">
    <property type="entry name" value="DD-peptidase/beta-lactamase superfamily"/>
    <property type="match status" value="1"/>
</dbReference>
<dbReference type="InterPro" id="IPR012338">
    <property type="entry name" value="Beta-lactam/transpept-like"/>
</dbReference>
<accession>A0A327PQQ2</accession>
<gene>
    <name evidence="3" type="ORF">LV83_00980</name>
</gene>
<dbReference type="PANTHER" id="PTHR46825:SF9">
    <property type="entry name" value="BETA-LACTAMASE-RELATED DOMAIN-CONTAINING PROTEIN"/>
    <property type="match status" value="1"/>
</dbReference>
<evidence type="ECO:0000259" key="2">
    <source>
        <dbReference type="Pfam" id="PF00144"/>
    </source>
</evidence>
<feature type="transmembrane region" description="Helical" evidence="1">
    <location>
        <begin position="7"/>
        <end position="25"/>
    </location>
</feature>
<dbReference type="SUPFAM" id="SSF56601">
    <property type="entry name" value="beta-lactamase/transpeptidase-like"/>
    <property type="match status" value="1"/>
</dbReference>
<evidence type="ECO:0000256" key="1">
    <source>
        <dbReference type="SAM" id="Phobius"/>
    </source>
</evidence>
<dbReference type="Proteomes" id="UP000249610">
    <property type="component" value="Unassembled WGS sequence"/>
</dbReference>
<feature type="domain" description="Beta-lactamase-related" evidence="2">
    <location>
        <begin position="47"/>
        <end position="361"/>
    </location>
</feature>
<dbReference type="PANTHER" id="PTHR46825">
    <property type="entry name" value="D-ALANYL-D-ALANINE-CARBOXYPEPTIDASE/ENDOPEPTIDASE AMPH"/>
    <property type="match status" value="1"/>
</dbReference>
<keyword evidence="1" id="KW-1133">Transmembrane helix</keyword>
<keyword evidence="1" id="KW-0472">Membrane</keyword>
<protein>
    <submittedName>
        <fullName evidence="3">CubicO group peptidase (Beta-lactamase class C family)</fullName>
    </submittedName>
</protein>
<name>A0A327PQQ2_9BACT</name>
<evidence type="ECO:0000313" key="4">
    <source>
        <dbReference type="Proteomes" id="UP000249610"/>
    </source>
</evidence>
<proteinExistence type="predicted"/>
<sequence length="372" mass="41675">MAKKIKVLAAVLVFWTALFIAWEWWNSFPKVRVAPNAKVNSMQDGVDSILRESMLTYLLPGISAAVVKDGKVIYLNAFGFENLETKDSLTVDSKILVASISKLFTALGVASSFQDKEIRATDSLYSLKLDEIPNSSSLTNIRIDNLLLHQSGIRDKSFSEQILSFSKSQNLSEWGMGFVGDVTSYHSDSITYEYADSNYDLLGFLLSALDDFELDSIVKTHVFKPTEMTNSEYVSDWPLEENGLTGYQKTFIWKRIEPKRIKFTILPSPSSGLVTTTKDMSIALTHLLHDQRGKFSKHLSWLTADSEVPLGFQQIQLNGSDWVGHFGGQAGYSSIFFYSAEEHTGIFLFSNSKDEVGFRTKIANQVLSYISP</sequence>
<dbReference type="InterPro" id="IPR050491">
    <property type="entry name" value="AmpC-like"/>
</dbReference>
<reference evidence="3 4" key="1">
    <citation type="submission" date="2018-06" db="EMBL/GenBank/DDBJ databases">
        <title>Genomic Encyclopedia of Archaeal and Bacterial Type Strains, Phase II (KMG-II): from individual species to whole genera.</title>
        <authorList>
            <person name="Goeker M."/>
        </authorList>
    </citation>
    <scope>NUCLEOTIDE SEQUENCE [LARGE SCALE GENOMIC DNA]</scope>
    <source>
        <strain evidence="3 4">DSM 23446</strain>
    </source>
</reference>
<dbReference type="InterPro" id="IPR001466">
    <property type="entry name" value="Beta-lactam-related"/>
</dbReference>
<dbReference type="OrthoDB" id="1357763at2"/>
<dbReference type="Pfam" id="PF00144">
    <property type="entry name" value="Beta-lactamase"/>
    <property type="match status" value="1"/>
</dbReference>